<name>A0ACC0VET6_9HYPO</name>
<gene>
    <name evidence="1" type="ORF">N3K66_000931</name>
</gene>
<evidence type="ECO:0000313" key="1">
    <source>
        <dbReference type="EMBL" id="KAI9904402.1"/>
    </source>
</evidence>
<evidence type="ECO:0000313" key="2">
    <source>
        <dbReference type="Proteomes" id="UP001163324"/>
    </source>
</evidence>
<organism evidence="1 2">
    <name type="scientific">Trichothecium roseum</name>
    <dbReference type="NCBI Taxonomy" id="47278"/>
    <lineage>
        <taxon>Eukaryota</taxon>
        <taxon>Fungi</taxon>
        <taxon>Dikarya</taxon>
        <taxon>Ascomycota</taxon>
        <taxon>Pezizomycotina</taxon>
        <taxon>Sordariomycetes</taxon>
        <taxon>Hypocreomycetidae</taxon>
        <taxon>Hypocreales</taxon>
        <taxon>Hypocreales incertae sedis</taxon>
        <taxon>Trichothecium</taxon>
    </lineage>
</organism>
<sequence length="271" mass="30568">MCGVNFFRYMKNLSTGQRRRFPLTNPLDWLRAAPNKRAMLEDALGEILERPTHSCLHIGHEDEPLERLTHSCLHAAHEGEPLDDQGYMESPLTQAIHAATQVANPDRLHINAMWEEILLHYFRPSTYAVEPCWHGVDPAVVDDDRDLMVSLLERDGNGGNGGGGSGRPDEMVVFTLQPRHDSWKDAAAHLLWSMGDVWESACNPDSEQNTLYGIIVIGLRCQMFSLSRGTSNRRGPLTAFLTSEPLHVRADSKKLDAVMRLMVTRIERDNF</sequence>
<dbReference type="EMBL" id="CM047940">
    <property type="protein sequence ID" value="KAI9904402.1"/>
    <property type="molecule type" value="Genomic_DNA"/>
</dbReference>
<keyword evidence="2" id="KW-1185">Reference proteome</keyword>
<protein>
    <submittedName>
        <fullName evidence="1">Uncharacterized protein</fullName>
    </submittedName>
</protein>
<accession>A0ACC0VET6</accession>
<dbReference type="Proteomes" id="UP001163324">
    <property type="component" value="Chromosome 1"/>
</dbReference>
<reference evidence="1" key="1">
    <citation type="submission" date="2022-10" db="EMBL/GenBank/DDBJ databases">
        <title>Complete Genome of Trichothecium roseum strain YXFP-22015, a Plant Pathogen Isolated from Citrus.</title>
        <authorList>
            <person name="Wang Y."/>
            <person name="Zhu L."/>
        </authorList>
    </citation>
    <scope>NUCLEOTIDE SEQUENCE</scope>
    <source>
        <strain evidence="1">YXFP-22015</strain>
    </source>
</reference>
<comment type="caution">
    <text evidence="1">The sequence shown here is derived from an EMBL/GenBank/DDBJ whole genome shotgun (WGS) entry which is preliminary data.</text>
</comment>
<proteinExistence type="predicted"/>